<dbReference type="EMBL" id="WXEW01000007">
    <property type="protein sequence ID" value="NAS24599.1"/>
    <property type="molecule type" value="Genomic_DNA"/>
</dbReference>
<dbReference type="GO" id="GO:0016757">
    <property type="term" value="F:glycosyltransferase activity"/>
    <property type="evidence" value="ECO:0007669"/>
    <property type="project" value="UniProtKB-KW"/>
</dbReference>
<reference evidence="6 7" key="1">
    <citation type="submission" date="2020-01" db="EMBL/GenBank/DDBJ databases">
        <title>Herbidospora sp. NEAU-GS84 nov., a novel actinomycete isolated from soil.</title>
        <authorList>
            <person name="Han L."/>
        </authorList>
    </citation>
    <scope>NUCLEOTIDE SEQUENCE [LARGE SCALE GENOMIC DNA]</scope>
    <source>
        <strain evidence="6 7">NEAU-GS84</strain>
    </source>
</reference>
<dbReference type="SUPFAM" id="SSF53448">
    <property type="entry name" value="Nucleotide-diphospho-sugar transferases"/>
    <property type="match status" value="1"/>
</dbReference>
<evidence type="ECO:0000256" key="2">
    <source>
        <dbReference type="ARBA" id="ARBA00006739"/>
    </source>
</evidence>
<dbReference type="AlphaFoldDB" id="A0A7C9JX54"/>
<evidence type="ECO:0000313" key="6">
    <source>
        <dbReference type="EMBL" id="NAS24599.1"/>
    </source>
</evidence>
<dbReference type="PANTHER" id="PTHR43179:SF12">
    <property type="entry name" value="GALACTOFURANOSYLTRANSFERASE GLFT2"/>
    <property type="match status" value="1"/>
</dbReference>
<dbReference type="Pfam" id="PF00535">
    <property type="entry name" value="Glycos_transf_2"/>
    <property type="match status" value="1"/>
</dbReference>
<keyword evidence="3" id="KW-0328">Glycosyltransferase</keyword>
<dbReference type="PANTHER" id="PTHR43179">
    <property type="entry name" value="RHAMNOSYLTRANSFERASE WBBL"/>
    <property type="match status" value="1"/>
</dbReference>
<dbReference type="RefSeq" id="WP_161481774.1">
    <property type="nucleotide sequence ID" value="NZ_WXEW01000007.1"/>
</dbReference>
<feature type="domain" description="Glycosyltransferase 2-like" evidence="5">
    <location>
        <begin position="13"/>
        <end position="128"/>
    </location>
</feature>
<evidence type="ECO:0000313" key="7">
    <source>
        <dbReference type="Proteomes" id="UP000479526"/>
    </source>
</evidence>
<name>A0A7C9JX54_9ACTN</name>
<dbReference type="InterPro" id="IPR001173">
    <property type="entry name" value="Glyco_trans_2-like"/>
</dbReference>
<evidence type="ECO:0000256" key="4">
    <source>
        <dbReference type="ARBA" id="ARBA00022679"/>
    </source>
</evidence>
<dbReference type="Proteomes" id="UP000479526">
    <property type="component" value="Unassembled WGS sequence"/>
</dbReference>
<comment type="similarity">
    <text evidence="2">Belongs to the glycosyltransferase 2 family.</text>
</comment>
<protein>
    <submittedName>
        <fullName evidence="6">Glycosyltransferase</fullName>
    </submittedName>
</protein>
<gene>
    <name evidence="6" type="ORF">GT755_23275</name>
</gene>
<comment type="caution">
    <text evidence="6">The sequence shown here is derived from an EMBL/GenBank/DDBJ whole genome shotgun (WGS) entry which is preliminary data.</text>
</comment>
<accession>A0A7C9JX54</accession>
<sequence length="327" mass="36314">MTSPTYRFDPIISVIIPTYRQTTLLRKCVSSVLEQEIADIEVIVVDNGSSLDIPTVLKSYRGPRLRIVRLKKNRFFCAAINVGIAEARGMYVATLNDDCALSADWAGHIIDSFETGRDIASVASLVLRAEHPSLIDSAGSHVNTEGLATNILWNEPIHKAPQVTVEVFAPSSSCAAYRLDDLQHAGGFDNRFIAYMEDIDVGFRLQLQGKKILFNPRCRAFHVGAATNKSRHRSTFLMERNRILNITKNFPGSLISKNWNKIVRASLRPVPLHITGPKEAILAGKLAGTARIPELLFERRTIQKGRRVSTAHIERLMASKEVGACKL</sequence>
<proteinExistence type="inferred from homology"/>
<keyword evidence="7" id="KW-1185">Reference proteome</keyword>
<organism evidence="6 7">
    <name type="scientific">Herbidospora solisilvae</name>
    <dbReference type="NCBI Taxonomy" id="2696284"/>
    <lineage>
        <taxon>Bacteria</taxon>
        <taxon>Bacillati</taxon>
        <taxon>Actinomycetota</taxon>
        <taxon>Actinomycetes</taxon>
        <taxon>Streptosporangiales</taxon>
        <taxon>Streptosporangiaceae</taxon>
        <taxon>Herbidospora</taxon>
    </lineage>
</organism>
<comment type="pathway">
    <text evidence="1">Cell wall biogenesis; cell wall polysaccharide biosynthesis.</text>
</comment>
<evidence type="ECO:0000256" key="3">
    <source>
        <dbReference type="ARBA" id="ARBA00022676"/>
    </source>
</evidence>
<evidence type="ECO:0000259" key="5">
    <source>
        <dbReference type="Pfam" id="PF00535"/>
    </source>
</evidence>
<dbReference type="InterPro" id="IPR029044">
    <property type="entry name" value="Nucleotide-diphossugar_trans"/>
</dbReference>
<evidence type="ECO:0000256" key="1">
    <source>
        <dbReference type="ARBA" id="ARBA00004776"/>
    </source>
</evidence>
<dbReference type="Gene3D" id="3.90.550.10">
    <property type="entry name" value="Spore Coat Polysaccharide Biosynthesis Protein SpsA, Chain A"/>
    <property type="match status" value="1"/>
</dbReference>
<keyword evidence="4 6" id="KW-0808">Transferase</keyword>